<keyword evidence="3" id="KW-1185">Reference proteome</keyword>
<feature type="chain" id="PRO_5010863587" evidence="1">
    <location>
        <begin position="21"/>
        <end position="89"/>
    </location>
</feature>
<evidence type="ECO:0000313" key="2">
    <source>
        <dbReference type="EMBL" id="ARJ68931.1"/>
    </source>
</evidence>
<reference evidence="2 3" key="1">
    <citation type="submission" date="2017-03" db="EMBL/GenBank/DDBJ databases">
        <title>Genome sequence of Paracoccus contaminans isolated from a water microcosm.</title>
        <authorList>
            <person name="Aurass P."/>
            <person name="Karste S."/>
            <person name="Trost E."/>
            <person name="Glaeser S.P."/>
            <person name="Kaempfer P."/>
            <person name="Flieger A."/>
        </authorList>
    </citation>
    <scope>NUCLEOTIDE SEQUENCE [LARGE SCALE GENOMIC DNA]</scope>
    <source>
        <strain evidence="3">RKI 16-01929T\LMG 29738T\CCM 8701T\CIP 111112T</strain>
    </source>
</reference>
<gene>
    <name evidence="2" type="ORF">B0A89_04075</name>
</gene>
<dbReference type="AlphaFoldDB" id="A0A1W6CVQ6"/>
<name>A0A1W6CVQ6_9RHOB</name>
<evidence type="ECO:0000313" key="3">
    <source>
        <dbReference type="Proteomes" id="UP000193017"/>
    </source>
</evidence>
<feature type="signal peptide" evidence="1">
    <location>
        <begin position="1"/>
        <end position="20"/>
    </location>
</feature>
<organism evidence="2 3">
    <name type="scientific">Paracoccus contaminans</name>
    <dbReference type="NCBI Taxonomy" id="1945662"/>
    <lineage>
        <taxon>Bacteria</taxon>
        <taxon>Pseudomonadati</taxon>
        <taxon>Pseudomonadota</taxon>
        <taxon>Alphaproteobacteria</taxon>
        <taxon>Rhodobacterales</taxon>
        <taxon>Paracoccaceae</taxon>
        <taxon>Paracoccus</taxon>
    </lineage>
</organism>
<dbReference type="EMBL" id="CP020612">
    <property type="protein sequence ID" value="ARJ68931.1"/>
    <property type="molecule type" value="Genomic_DNA"/>
</dbReference>
<dbReference type="OrthoDB" id="7775120at2"/>
<dbReference type="STRING" id="1945662.B0A89_04075"/>
<dbReference type="RefSeq" id="WP_085377040.1">
    <property type="nucleotide sequence ID" value="NZ_CP020612.1"/>
</dbReference>
<evidence type="ECO:0000256" key="1">
    <source>
        <dbReference type="SAM" id="SignalP"/>
    </source>
</evidence>
<dbReference type="Proteomes" id="UP000193017">
    <property type="component" value="Chromosome"/>
</dbReference>
<protein>
    <submittedName>
        <fullName evidence="2">Uncharacterized protein</fullName>
    </submittedName>
</protein>
<keyword evidence="1" id="KW-0732">Signal</keyword>
<proteinExistence type="predicted"/>
<accession>A0A1W6CVQ6</accession>
<sequence>MMIPAAMLVLAQALTPAAQAFVDDATNRLIAGEDLAPDFPVRLQALDPDERLMVIVHLRRAGFLGDIVMPVDWVLSPPARPAPSAEPRR</sequence>
<dbReference type="KEGG" id="pcon:B0A89_04075"/>